<dbReference type="InterPro" id="IPR007739">
    <property type="entry name" value="RgpF"/>
</dbReference>
<proteinExistence type="predicted"/>
<feature type="domain" description="Glycosyl transferase family 1" evidence="3">
    <location>
        <begin position="204"/>
        <end position="374"/>
    </location>
</feature>
<gene>
    <name evidence="4" type="ORF">GA0061102_102219</name>
</gene>
<dbReference type="Pfam" id="PF05045">
    <property type="entry name" value="RgpF"/>
    <property type="match status" value="1"/>
</dbReference>
<dbReference type="Gene3D" id="3.40.50.2000">
    <property type="entry name" value="Glycogen Phosphorylase B"/>
    <property type="match status" value="1"/>
</dbReference>
<dbReference type="SUPFAM" id="SSF53756">
    <property type="entry name" value="UDP-Glycosyltransferase/glycogen phosphorylase"/>
    <property type="match status" value="1"/>
</dbReference>
<dbReference type="STRING" id="411945.GA0061102_102219"/>
<evidence type="ECO:0000256" key="2">
    <source>
        <dbReference type="ARBA" id="ARBA00022679"/>
    </source>
</evidence>
<dbReference type="PANTHER" id="PTHR12526">
    <property type="entry name" value="GLYCOSYLTRANSFERASE"/>
    <property type="match status" value="1"/>
</dbReference>
<organism evidence="4 5">
    <name type="scientific">Rhizobium miluonense</name>
    <dbReference type="NCBI Taxonomy" id="411945"/>
    <lineage>
        <taxon>Bacteria</taxon>
        <taxon>Pseudomonadati</taxon>
        <taxon>Pseudomonadota</taxon>
        <taxon>Alphaproteobacteria</taxon>
        <taxon>Hyphomicrobiales</taxon>
        <taxon>Rhizobiaceae</taxon>
        <taxon>Rhizobium/Agrobacterium group</taxon>
        <taxon>Rhizobium</taxon>
    </lineage>
</organism>
<evidence type="ECO:0000313" key="4">
    <source>
        <dbReference type="EMBL" id="SCB34408.1"/>
    </source>
</evidence>
<protein>
    <submittedName>
        <fullName evidence="4">Glycosyl transferases group 1</fullName>
    </submittedName>
</protein>
<reference evidence="5" key="1">
    <citation type="submission" date="2016-08" db="EMBL/GenBank/DDBJ databases">
        <authorList>
            <person name="Varghese N."/>
            <person name="Submissions Spin"/>
        </authorList>
    </citation>
    <scope>NUCLEOTIDE SEQUENCE [LARGE SCALE GENOMIC DNA]</scope>
    <source>
        <strain evidence="5">HAMBI 2971</strain>
    </source>
</reference>
<sequence>MSRSAASNLAYDDSKIDRNLDTVLVLAHEATRTGAPILGLNIINELRDCYNVIAVVMKTGSILPSFEKSAAATIIIPPGVALDECEGRALVEELVARYRPLYAVANSSVTKSLAVHLEQFGVPVVALVHEFAMDSPPLGSLDELYQKASHIVFPTRIVAEDSQAMYPLLRGRNVLVFPQGPSIIPAKSDGFAKESGTVDRPFVKDGRFTVFGMGTVTYRKGVDLFVSVADFLYRELNRDDFRFIWIGHHNPGDVRYKLAIEAHIKKSGLENVVEFLDEVDDLTPYFNAADLLFLSSRIDPLPNVAIDAALAGVPILCFKDATGFADILEQDAATSFLVAPYVRVDRAAKIIGDLIDKRAELSALSKSLKQYAKKTFDMKSYVARIDQLGRQAASAIKQIESDVARVVDAKAFDKVFYFGEHGSAFDDTTAVKRYMNGVRLAWPLSRGDAGIFVRRPMVGFNPLIYDLNNPNDSGSFRDPLTDFLAKGKPEGPWSHYVIRPSDAVLEPTLRVAIHGHFHYTDLLDEFLRCLEVNETKPDLFITTTSEEKVREIQATLDKTRWSAKDVWTVPNRGRDIFSFLKDMPERLGRHYDIVGHLHGKKSGHVETAVGDRWRNFAWQHLLGNKYPMLDIIAAAFADHSNIGLVFPEDPHLNGWDLNEAVGIELAKRIGLTKSLPTHFDFPIGTMFWARPEALTPLFEMKLDLSEIPAEPLPIDGTILHALERLIPFAVEKAGFAYATTHVAGVNR</sequence>
<evidence type="ECO:0000256" key="1">
    <source>
        <dbReference type="ARBA" id="ARBA00022676"/>
    </source>
</evidence>
<keyword evidence="1" id="KW-0328">Glycosyltransferase</keyword>
<name>A0A1C3W3D9_9HYPH</name>
<dbReference type="InterPro" id="IPR001296">
    <property type="entry name" value="Glyco_trans_1"/>
</dbReference>
<accession>A0A1C3W3D9</accession>
<dbReference type="Proteomes" id="UP000199435">
    <property type="component" value="Unassembled WGS sequence"/>
</dbReference>
<evidence type="ECO:0000259" key="3">
    <source>
        <dbReference type="Pfam" id="PF00534"/>
    </source>
</evidence>
<dbReference type="EMBL" id="FMAH01000022">
    <property type="protein sequence ID" value="SCB34408.1"/>
    <property type="molecule type" value="Genomic_DNA"/>
</dbReference>
<keyword evidence="5" id="KW-1185">Reference proteome</keyword>
<dbReference type="GO" id="GO:0016757">
    <property type="term" value="F:glycosyltransferase activity"/>
    <property type="evidence" value="ECO:0007669"/>
    <property type="project" value="UniProtKB-KW"/>
</dbReference>
<dbReference type="AlphaFoldDB" id="A0A1C3W3D9"/>
<evidence type="ECO:0000313" key="5">
    <source>
        <dbReference type="Proteomes" id="UP000199435"/>
    </source>
</evidence>
<dbReference type="PANTHER" id="PTHR12526:SF629">
    <property type="entry name" value="TEICHURONIC ACID BIOSYNTHESIS GLYCOSYLTRANSFERASE TUAH-RELATED"/>
    <property type="match status" value="1"/>
</dbReference>
<dbReference type="Pfam" id="PF00534">
    <property type="entry name" value="Glycos_transf_1"/>
    <property type="match status" value="1"/>
</dbReference>
<keyword evidence="2 4" id="KW-0808">Transferase</keyword>